<reference evidence="3 4" key="1">
    <citation type="submission" date="2019-02" db="EMBL/GenBank/DDBJ databases">
        <title>Paenibacillus sp. nov., isolated from surface-sterilized tissue of Thalictrum simplex L.</title>
        <authorList>
            <person name="Tuo L."/>
        </authorList>
    </citation>
    <scope>NUCLEOTIDE SEQUENCE [LARGE SCALE GENOMIC DNA]</scope>
    <source>
        <strain evidence="3 4">N2SHLJ1</strain>
    </source>
</reference>
<evidence type="ECO:0000313" key="3">
    <source>
        <dbReference type="EMBL" id="TBL73299.1"/>
    </source>
</evidence>
<protein>
    <submittedName>
        <fullName evidence="3">Alpha/beta hydrolase</fullName>
    </submittedName>
</protein>
<dbReference type="GO" id="GO:0016020">
    <property type="term" value="C:membrane"/>
    <property type="evidence" value="ECO:0007669"/>
    <property type="project" value="TreeGrafter"/>
</dbReference>
<accession>A0A4Q9DIY6</accession>
<evidence type="ECO:0000256" key="1">
    <source>
        <dbReference type="ARBA" id="ARBA00022801"/>
    </source>
</evidence>
<dbReference type="GO" id="GO:0016787">
    <property type="term" value="F:hydrolase activity"/>
    <property type="evidence" value="ECO:0007669"/>
    <property type="project" value="UniProtKB-KW"/>
</dbReference>
<dbReference type="OrthoDB" id="6191536at2"/>
<dbReference type="Pfam" id="PF00561">
    <property type="entry name" value="Abhydrolase_1"/>
    <property type="match status" value="1"/>
</dbReference>
<evidence type="ECO:0000313" key="4">
    <source>
        <dbReference type="Proteomes" id="UP000293142"/>
    </source>
</evidence>
<dbReference type="InterPro" id="IPR029058">
    <property type="entry name" value="AB_hydrolase_fold"/>
</dbReference>
<dbReference type="Gene3D" id="3.40.50.1820">
    <property type="entry name" value="alpha/beta hydrolase"/>
    <property type="match status" value="1"/>
</dbReference>
<dbReference type="PANTHER" id="PTHR43798">
    <property type="entry name" value="MONOACYLGLYCEROL LIPASE"/>
    <property type="match status" value="1"/>
</dbReference>
<name>A0A4Q9DIY6_9BACL</name>
<dbReference type="AlphaFoldDB" id="A0A4Q9DIY6"/>
<comment type="caution">
    <text evidence="3">The sequence shown here is derived from an EMBL/GenBank/DDBJ whole genome shotgun (WGS) entry which is preliminary data.</text>
</comment>
<dbReference type="InterPro" id="IPR050266">
    <property type="entry name" value="AB_hydrolase_sf"/>
</dbReference>
<keyword evidence="4" id="KW-1185">Reference proteome</keyword>
<dbReference type="InterPro" id="IPR000073">
    <property type="entry name" value="AB_hydrolase_1"/>
</dbReference>
<keyword evidence="1 3" id="KW-0378">Hydrolase</keyword>
<proteinExistence type="predicted"/>
<gene>
    <name evidence="3" type="ORF">EYB31_26845</name>
</gene>
<dbReference type="SUPFAM" id="SSF53474">
    <property type="entry name" value="alpha/beta-Hydrolases"/>
    <property type="match status" value="1"/>
</dbReference>
<dbReference type="EMBL" id="SIRE01000021">
    <property type="protein sequence ID" value="TBL73299.1"/>
    <property type="molecule type" value="Genomic_DNA"/>
</dbReference>
<sequence>MPLVQLKDVNIHYRIEGDGPPLVLLHGMGSNSLSWRNQLEQLKSEFTVIAWDAPGYGESSDPAQQITKFEELAEILKQFLDALGFNWVYLLGHSMGSVLALHFYSKYPDMLKALILADGTRGGASGDPEINKNKLMRRLSSIEKLTPQEIAKQRSRELLSEHSTIATQEEAETIYSQIRPAGYLASAYSLYHADFTPFLSTVKVPTLVICGELDQVTPLAESTIIHQGIEGSELAIVPQAGHLSYLEDPATFNKLVSGFIDKLTYKTMKKGV</sequence>
<dbReference type="PRINTS" id="PR00111">
    <property type="entry name" value="ABHYDROLASE"/>
</dbReference>
<feature type="domain" description="AB hydrolase-1" evidence="2">
    <location>
        <begin position="20"/>
        <end position="249"/>
    </location>
</feature>
<dbReference type="RefSeq" id="WP_131016532.1">
    <property type="nucleotide sequence ID" value="NZ_SIRE01000021.1"/>
</dbReference>
<dbReference type="Proteomes" id="UP000293142">
    <property type="component" value="Unassembled WGS sequence"/>
</dbReference>
<dbReference type="PANTHER" id="PTHR43798:SF31">
    <property type="entry name" value="AB HYDROLASE SUPERFAMILY PROTEIN YCLE"/>
    <property type="match status" value="1"/>
</dbReference>
<evidence type="ECO:0000259" key="2">
    <source>
        <dbReference type="Pfam" id="PF00561"/>
    </source>
</evidence>
<organism evidence="3 4">
    <name type="scientific">Paenibacillus thalictri</name>
    <dbReference type="NCBI Taxonomy" id="2527873"/>
    <lineage>
        <taxon>Bacteria</taxon>
        <taxon>Bacillati</taxon>
        <taxon>Bacillota</taxon>
        <taxon>Bacilli</taxon>
        <taxon>Bacillales</taxon>
        <taxon>Paenibacillaceae</taxon>
        <taxon>Paenibacillus</taxon>
    </lineage>
</organism>